<feature type="region of interest" description="Disordered" evidence="1">
    <location>
        <begin position="208"/>
        <end position="228"/>
    </location>
</feature>
<keyword evidence="2" id="KW-0472">Membrane</keyword>
<keyword evidence="2" id="KW-1133">Transmembrane helix</keyword>
<feature type="transmembrane region" description="Helical" evidence="2">
    <location>
        <begin position="114"/>
        <end position="133"/>
    </location>
</feature>
<evidence type="ECO:0000256" key="1">
    <source>
        <dbReference type="SAM" id="MobiDB-lite"/>
    </source>
</evidence>
<feature type="transmembrane region" description="Helical" evidence="2">
    <location>
        <begin position="236"/>
        <end position="253"/>
    </location>
</feature>
<name>A0A6M5YRB1_9BACT</name>
<accession>A0A6M5YRB1</accession>
<feature type="transmembrane region" description="Helical" evidence="2">
    <location>
        <begin position="176"/>
        <end position="199"/>
    </location>
</feature>
<sequence length="545" mass="60153">MFHRLFRPETVFFLLTWLGLTVAFRDRGFYDPGALWHVKVGEIILDRGIPQTDPFSYTFEGQRWVPQQWGAEVLMALGHRAGGLDTMLLGFTAGVALLYALIFRRAVQGGMGPILAGVIVGGVLCVGAFHYFVRPHMFTIAFLGWTMMCVVDYERGRCTEWRLAGLIPLYVLWVNLHGGVLGGTMTLGLAVAGWGMLFLANGRREPAGEASAQNDAPTPHQPAHAGRSPIRSWRTALLLVAIVAACGLTPFVNPHGLEMIRIWQRIVASKVLPEVVNEHMPLDPTSPLGLTVVALGVFYLVMLAGTLPKAPRVSWLIPLVWFALSFKGIRQGPLFAVCACVALADLWKHTLWHRLLVKHGDGSTAWDAGNAAEAATRTGALGTAFVVPALVVLLAVVLQVNRVEAPVLGSGWARLDPNFIPSDMTREVTEYAASVPPGTPIFNDANLGGYLIYHTPNLKIFMDDRCELYGDDWIRAYSDTLGLPPEKLGPVFEEWAQRYQFQRAIVMTNPPEREQPSIERYLSGTPAKWREVARGKRAVMFERVP</sequence>
<protein>
    <recommendedName>
        <fullName evidence="5">Glycosyltransferase RgtA/B/C/D-like domain-containing protein</fullName>
    </recommendedName>
</protein>
<reference evidence="4" key="1">
    <citation type="submission" date="2020-05" db="EMBL/GenBank/DDBJ databases">
        <title>Frigoriglobus tundricola gen. nov., sp. nov., a psychrotolerant cellulolytic planctomycete of the family Gemmataceae with two divergent copies of 16S rRNA gene.</title>
        <authorList>
            <person name="Kulichevskaya I.S."/>
            <person name="Ivanova A.A."/>
            <person name="Naumoff D.G."/>
            <person name="Beletsky A.V."/>
            <person name="Rijpstra W.I.C."/>
            <person name="Sinninghe Damste J.S."/>
            <person name="Mardanov A.V."/>
            <person name="Ravin N.V."/>
            <person name="Dedysh S.N."/>
        </authorList>
    </citation>
    <scope>NUCLEOTIDE SEQUENCE [LARGE SCALE GENOMIC DNA]</scope>
    <source>
        <strain evidence="4">PL17</strain>
    </source>
</reference>
<dbReference type="EMBL" id="CP053452">
    <property type="protein sequence ID" value="QJW95791.1"/>
    <property type="molecule type" value="Genomic_DNA"/>
</dbReference>
<organism evidence="3 4">
    <name type="scientific">Frigoriglobus tundricola</name>
    <dbReference type="NCBI Taxonomy" id="2774151"/>
    <lineage>
        <taxon>Bacteria</taxon>
        <taxon>Pseudomonadati</taxon>
        <taxon>Planctomycetota</taxon>
        <taxon>Planctomycetia</taxon>
        <taxon>Gemmatales</taxon>
        <taxon>Gemmataceae</taxon>
        <taxon>Frigoriglobus</taxon>
    </lineage>
</organism>
<keyword evidence="2" id="KW-0812">Transmembrane</keyword>
<proteinExistence type="predicted"/>
<evidence type="ECO:0000313" key="3">
    <source>
        <dbReference type="EMBL" id="QJW95791.1"/>
    </source>
</evidence>
<evidence type="ECO:0008006" key="5">
    <source>
        <dbReference type="Google" id="ProtNLM"/>
    </source>
</evidence>
<dbReference type="KEGG" id="ftj:FTUN_3345"/>
<evidence type="ECO:0000313" key="4">
    <source>
        <dbReference type="Proteomes" id="UP000503447"/>
    </source>
</evidence>
<dbReference type="Proteomes" id="UP000503447">
    <property type="component" value="Chromosome"/>
</dbReference>
<dbReference type="AlphaFoldDB" id="A0A6M5YRB1"/>
<feature type="transmembrane region" description="Helical" evidence="2">
    <location>
        <begin position="81"/>
        <end position="102"/>
    </location>
</feature>
<feature type="transmembrane region" description="Helical" evidence="2">
    <location>
        <begin position="379"/>
        <end position="398"/>
    </location>
</feature>
<keyword evidence="4" id="KW-1185">Reference proteome</keyword>
<evidence type="ECO:0000256" key="2">
    <source>
        <dbReference type="SAM" id="Phobius"/>
    </source>
</evidence>
<gene>
    <name evidence="3" type="ORF">FTUN_3345</name>
</gene>
<dbReference type="RefSeq" id="WP_171471507.1">
    <property type="nucleotide sequence ID" value="NZ_CP053452.2"/>
</dbReference>
<feature type="transmembrane region" description="Helical" evidence="2">
    <location>
        <begin position="288"/>
        <end position="307"/>
    </location>
</feature>